<dbReference type="EC" id="1.6.99.3" evidence="2"/>
<dbReference type="PANTHER" id="PTHR43543">
    <property type="entry name" value="MALONIC SEMIALDEHYDE REDUCTASE RUTE-RELATED"/>
    <property type="match status" value="1"/>
</dbReference>
<proteinExistence type="predicted"/>
<dbReference type="Proteomes" id="UP000195570">
    <property type="component" value="Unassembled WGS sequence"/>
</dbReference>
<dbReference type="Pfam" id="PF00881">
    <property type="entry name" value="Nitroreductase"/>
    <property type="match status" value="1"/>
</dbReference>
<reference evidence="2" key="1">
    <citation type="submission" date="2016-09" db="EMBL/GenBank/DDBJ databases">
        <authorList>
            <person name="Hebert L."/>
            <person name="Moumen B."/>
        </authorList>
    </citation>
    <scope>NUCLEOTIDE SEQUENCE [LARGE SCALE GENOMIC DNA]</scope>
    <source>
        <strain evidence="2">OVI</strain>
    </source>
</reference>
<dbReference type="SUPFAM" id="SSF55469">
    <property type="entry name" value="FMN-dependent nitroreductase-like"/>
    <property type="match status" value="1"/>
</dbReference>
<dbReference type="VEuPathDB" id="TriTrypDB:TEOVI_000896300"/>
<dbReference type="InterPro" id="IPR000415">
    <property type="entry name" value="Nitroreductase-like"/>
</dbReference>
<dbReference type="GO" id="GO:0016491">
    <property type="term" value="F:oxidoreductase activity"/>
    <property type="evidence" value="ECO:0007669"/>
    <property type="project" value="UniProtKB-KW"/>
</dbReference>
<name>A0A1G4I246_TRYEQ</name>
<dbReference type="InterPro" id="IPR029479">
    <property type="entry name" value="Nitroreductase"/>
</dbReference>
<dbReference type="InterPro" id="IPR050461">
    <property type="entry name" value="Nitroreductase_HadB/RutE"/>
</dbReference>
<evidence type="ECO:0000313" key="3">
    <source>
        <dbReference type="Proteomes" id="UP000195570"/>
    </source>
</evidence>
<sequence length="320" mass="35506">MNVSRCRWQGVIKSLRSYWKWNAGAALSATNSQNSTSPYETWGSGISRFFTFLRSSIAATAQEVPREPDRIPPTYYSKASRKSLDAFIRVVERRHSSKRFDSSRPVDHTLIARLLEATTRAPTAFNLQPWVAIVVHETSQRGALSHAALDQPQPREAPVTVVFAGDMEPEWRAPAALELGLNSGYYHPLYGAAYLRLVYYHLHGGPFGSMAKAKACISSWYSNATGTPLLSVPTTMQGYAWKQAMIPATTFIYAATAAGLDTAILEGFDEAKVREVVGLPERYTVPVIISVGYKKADEQGKPPVRSPRFSTGSLVRWNRF</sequence>
<keyword evidence="3" id="KW-1185">Reference proteome</keyword>
<dbReference type="EMBL" id="CZPT02000363">
    <property type="protein sequence ID" value="SCU65674.1"/>
    <property type="molecule type" value="Genomic_DNA"/>
</dbReference>
<dbReference type="Gene3D" id="3.40.109.10">
    <property type="entry name" value="NADH Oxidase"/>
    <property type="match status" value="1"/>
</dbReference>
<organism evidence="2 3">
    <name type="scientific">Trypanosoma equiperdum</name>
    <dbReference type="NCBI Taxonomy" id="5694"/>
    <lineage>
        <taxon>Eukaryota</taxon>
        <taxon>Discoba</taxon>
        <taxon>Euglenozoa</taxon>
        <taxon>Kinetoplastea</taxon>
        <taxon>Metakinetoplastina</taxon>
        <taxon>Trypanosomatida</taxon>
        <taxon>Trypanosomatidae</taxon>
        <taxon>Trypanosoma</taxon>
    </lineage>
</organism>
<keyword evidence="2" id="KW-0560">Oxidoreductase</keyword>
<protein>
    <submittedName>
        <fullName evidence="2">Nitroreductase</fullName>
        <ecNumber evidence="2">1.6.99.3</ecNumber>
    </submittedName>
</protein>
<dbReference type="GeneID" id="92382897"/>
<evidence type="ECO:0000313" key="2">
    <source>
        <dbReference type="EMBL" id="SCU65674.1"/>
    </source>
</evidence>
<accession>A0A1G4I246</accession>
<dbReference type="AlphaFoldDB" id="A0A1G4I246"/>
<comment type="caution">
    <text evidence="2">The sequence shown here is derived from an EMBL/GenBank/DDBJ whole genome shotgun (WGS) entry which is preliminary data.</text>
</comment>
<evidence type="ECO:0000259" key="1">
    <source>
        <dbReference type="Pfam" id="PF00881"/>
    </source>
</evidence>
<dbReference type="RefSeq" id="XP_067077236.1">
    <property type="nucleotide sequence ID" value="XM_067221135.1"/>
</dbReference>
<gene>
    <name evidence="2" type="ORF">TEOVI_000896300</name>
</gene>
<feature type="domain" description="Nitroreductase" evidence="1">
    <location>
        <begin position="92"/>
        <end position="293"/>
    </location>
</feature>
<dbReference type="PANTHER" id="PTHR43543:SF1">
    <property type="entry name" value="MALONIC SEMIALDEHYDE REDUCTASE RUTE-RELATED"/>
    <property type="match status" value="1"/>
</dbReference>